<dbReference type="Proteomes" id="UP000671913">
    <property type="component" value="Chromosome"/>
</dbReference>
<dbReference type="AlphaFoldDB" id="A0A975AV35"/>
<reference evidence="1" key="1">
    <citation type="submission" date="2020-08" db="EMBL/GenBank/DDBJ databases">
        <title>Genomic insights into the carbon and energy metabolism of the first obligate autotrophic acetogenic bacterium Aceticella autotrophica gen. nov., sp. nov.</title>
        <authorList>
            <person name="Toshchakov S.V."/>
            <person name="Elcheninov A.G."/>
            <person name="Kublanov I.V."/>
            <person name="Frolov E.N."/>
            <person name="Lebedinsky A.V."/>
        </authorList>
    </citation>
    <scope>NUCLEOTIDE SEQUENCE</scope>
    <source>
        <strain evidence="1">3443-3Ac</strain>
    </source>
</reference>
<keyword evidence="2" id="KW-1185">Reference proteome</keyword>
<sequence length="213" mass="23557">MADLTKDVISSMEELINKVQSVISSRVVANNSEITEIHVLSDSSRSAKQIARDVQSALMAEFDIEVNYKIISIAQIDTGGRVYNDSRFIFSNCSFMTNGIRAEAAVTLIRGSESYEGFSSGINTKRMKYRLLVNAVLDCIKKVITSEHILLLEDVDIFQIAKTNVVVVALMHVTHQYEELLIGSCLVKKDEGEAVVKAALDALNRRITAILNS</sequence>
<evidence type="ECO:0000313" key="1">
    <source>
        <dbReference type="EMBL" id="QSZ27004.1"/>
    </source>
</evidence>
<protein>
    <submittedName>
        <fullName evidence="1">Uncharacterized protein</fullName>
    </submittedName>
</protein>
<evidence type="ECO:0000313" key="2">
    <source>
        <dbReference type="Proteomes" id="UP000671913"/>
    </source>
</evidence>
<gene>
    <name evidence="1" type="ORF">ACETAC_09060</name>
</gene>
<dbReference type="EMBL" id="CP060096">
    <property type="protein sequence ID" value="QSZ27004.1"/>
    <property type="molecule type" value="Genomic_DNA"/>
</dbReference>
<dbReference type="KEGG" id="aaut:ACETAC_09060"/>
<accession>A0A975AV35</accession>
<organism evidence="1 2">
    <name type="scientific">Aceticella autotrophica</name>
    <dbReference type="NCBI Taxonomy" id="2755338"/>
    <lineage>
        <taxon>Bacteria</taxon>
        <taxon>Bacillati</taxon>
        <taxon>Bacillota</taxon>
        <taxon>Clostridia</taxon>
        <taxon>Thermoanaerobacterales</taxon>
        <taxon>Thermoanaerobacteraceae</taxon>
        <taxon>Aceticella</taxon>
    </lineage>
</organism>
<proteinExistence type="predicted"/>
<name>A0A975AV35_9THEO</name>
<dbReference type="RefSeq" id="WP_348771566.1">
    <property type="nucleotide sequence ID" value="NZ_CP060096.1"/>
</dbReference>